<feature type="transmembrane region" description="Helical" evidence="1">
    <location>
        <begin position="20"/>
        <end position="40"/>
    </location>
</feature>
<proteinExistence type="predicted"/>
<evidence type="ECO:0000313" key="2">
    <source>
        <dbReference type="EMBL" id="CAB4167838.1"/>
    </source>
</evidence>
<keyword evidence="1" id="KW-0812">Transmembrane</keyword>
<sequence>MSEEAETNGLRIAGFDIKGWWLAAALPVLSGLSGTIYVGYDTVNRFWAVEESVDGVLGVESRVQTLEQAIQDNDVRGLAPKLSAISTQMGTILEQQKELMALRSMVEKSDAVTSGLEGKLGKYDAEIEDLWKAMDDLIRNPMQ</sequence>
<keyword evidence="1" id="KW-1133">Transmembrane helix</keyword>
<organism evidence="2">
    <name type="scientific">uncultured Caudovirales phage</name>
    <dbReference type="NCBI Taxonomy" id="2100421"/>
    <lineage>
        <taxon>Viruses</taxon>
        <taxon>Duplodnaviria</taxon>
        <taxon>Heunggongvirae</taxon>
        <taxon>Uroviricota</taxon>
        <taxon>Caudoviricetes</taxon>
        <taxon>Peduoviridae</taxon>
        <taxon>Maltschvirus</taxon>
        <taxon>Maltschvirus maltsch</taxon>
    </lineage>
</organism>
<evidence type="ECO:0000256" key="1">
    <source>
        <dbReference type="SAM" id="Phobius"/>
    </source>
</evidence>
<keyword evidence="1" id="KW-0472">Membrane</keyword>
<protein>
    <submittedName>
        <fullName evidence="2">Uncharacterized protein</fullName>
    </submittedName>
</protein>
<reference evidence="2" key="1">
    <citation type="submission" date="2020-04" db="EMBL/GenBank/DDBJ databases">
        <authorList>
            <person name="Chiriac C."/>
            <person name="Salcher M."/>
            <person name="Ghai R."/>
            <person name="Kavagutti S V."/>
        </authorList>
    </citation>
    <scope>NUCLEOTIDE SEQUENCE</scope>
</reference>
<dbReference type="EMBL" id="LR796806">
    <property type="protein sequence ID" value="CAB4167838.1"/>
    <property type="molecule type" value="Genomic_DNA"/>
</dbReference>
<gene>
    <name evidence="2" type="ORF">UFOVP858_68</name>
</gene>
<accession>A0A6J5PFC6</accession>
<name>A0A6J5PFC6_9CAUD</name>